<dbReference type="EMBL" id="VSSQ01003560">
    <property type="protein sequence ID" value="MPM21287.1"/>
    <property type="molecule type" value="Genomic_DNA"/>
</dbReference>
<proteinExistence type="predicted"/>
<evidence type="ECO:0000313" key="2">
    <source>
        <dbReference type="EMBL" id="MPM21287.1"/>
    </source>
</evidence>
<feature type="transmembrane region" description="Helical" evidence="1">
    <location>
        <begin position="138"/>
        <end position="159"/>
    </location>
</feature>
<dbReference type="AlphaFoldDB" id="A0A644XZF9"/>
<sequence>MLILNLPIVYGLALYSAYELVFIRIKGNEVERPKMKWSIIRFAGIYLYKITTIQNKPIYTTLISLTNEDMENNLKKLEKRLSMQIGDNYTKRAYFYIMWSVLGLLICVAGIIFCNTHVYIKEMISFKLALDITRIKEIITNICSTGLVFFFCMLIYSIGLKKKKNEEISQVKKYVLYNFLYMVNRQHSILQEFPPIDAPKELFLQYIVSAYELKLECDKNIALFENLLTTCELDTIKQLQTSTYTLVCDIGINEAEISKYTPDSFYTYFVAKKAAAPQSEKINVFIDDVEKGIEKYSEQIKICFEEFNNYIK</sequence>
<gene>
    <name evidence="2" type="ORF">SDC9_67731</name>
</gene>
<keyword evidence="1" id="KW-1133">Transmembrane helix</keyword>
<evidence type="ECO:0000256" key="1">
    <source>
        <dbReference type="SAM" id="Phobius"/>
    </source>
</evidence>
<feature type="transmembrane region" description="Helical" evidence="1">
    <location>
        <begin position="6"/>
        <end position="25"/>
    </location>
</feature>
<accession>A0A644XZF9</accession>
<comment type="caution">
    <text evidence="2">The sequence shown here is derived from an EMBL/GenBank/DDBJ whole genome shotgun (WGS) entry which is preliminary data.</text>
</comment>
<name>A0A644XZF9_9ZZZZ</name>
<keyword evidence="1" id="KW-0812">Transmembrane</keyword>
<reference evidence="2" key="1">
    <citation type="submission" date="2019-08" db="EMBL/GenBank/DDBJ databases">
        <authorList>
            <person name="Kucharzyk K."/>
            <person name="Murdoch R.W."/>
            <person name="Higgins S."/>
            <person name="Loffler F."/>
        </authorList>
    </citation>
    <scope>NUCLEOTIDE SEQUENCE</scope>
</reference>
<keyword evidence="1" id="KW-0472">Membrane</keyword>
<protein>
    <submittedName>
        <fullName evidence="2">Uncharacterized protein</fullName>
    </submittedName>
</protein>
<organism evidence="2">
    <name type="scientific">bioreactor metagenome</name>
    <dbReference type="NCBI Taxonomy" id="1076179"/>
    <lineage>
        <taxon>unclassified sequences</taxon>
        <taxon>metagenomes</taxon>
        <taxon>ecological metagenomes</taxon>
    </lineage>
</organism>
<feature type="transmembrane region" description="Helical" evidence="1">
    <location>
        <begin position="93"/>
        <end position="118"/>
    </location>
</feature>